<sequence>MPSAAVPRLALRQSRWMIQRRAASSTTETASNAASTGASKAKEGASEAAGKAQEAAGKAQQGLSRVTSSAGSAVSSTAASAGRALNNVGGRTGRAIQFMQGLVPPTIYYARVAGELGKLMFQGRNMYPPNMQTVQSYLTPLQNALRNPSSLMNRTVERAGSAAENTAQTAMNNPENFLTRLRNMDTATLTTAGVVFAEVLGFFTVGEMIGRFKVVGYRGDPSGGEHH</sequence>
<dbReference type="AlphaFoldDB" id="A0A4U0UFP4"/>
<feature type="compositionally biased region" description="Low complexity" evidence="10">
    <location>
        <begin position="22"/>
        <end position="39"/>
    </location>
</feature>
<protein>
    <recommendedName>
        <fullName evidence="13">Mitochondrial F1F0-ATP synthase g subunit</fullName>
    </recommendedName>
</protein>
<dbReference type="GO" id="GO:0015986">
    <property type="term" value="P:proton motive force-driven ATP synthesis"/>
    <property type="evidence" value="ECO:0007669"/>
    <property type="project" value="InterPro"/>
</dbReference>
<dbReference type="GO" id="GO:0045259">
    <property type="term" value="C:proton-transporting ATP synthase complex"/>
    <property type="evidence" value="ECO:0007669"/>
    <property type="project" value="UniProtKB-KW"/>
</dbReference>
<keyword evidence="8" id="KW-0472">Membrane</keyword>
<keyword evidence="6" id="KW-0406">Ion transport</keyword>
<evidence type="ECO:0000256" key="9">
    <source>
        <dbReference type="ARBA" id="ARBA00023310"/>
    </source>
</evidence>
<evidence type="ECO:0000313" key="11">
    <source>
        <dbReference type="EMBL" id="TKA33255.1"/>
    </source>
</evidence>
<comment type="subcellular location">
    <subcellularLocation>
        <location evidence="1">Mitochondrion membrane</location>
    </subcellularLocation>
</comment>
<name>A0A4U0UFP4_9PEZI</name>
<evidence type="ECO:0008006" key="13">
    <source>
        <dbReference type="Google" id="ProtNLM"/>
    </source>
</evidence>
<dbReference type="OrthoDB" id="437at2759"/>
<organism evidence="11 12">
    <name type="scientific">Salinomyces thailandicus</name>
    <dbReference type="NCBI Taxonomy" id="706561"/>
    <lineage>
        <taxon>Eukaryota</taxon>
        <taxon>Fungi</taxon>
        <taxon>Dikarya</taxon>
        <taxon>Ascomycota</taxon>
        <taxon>Pezizomycotina</taxon>
        <taxon>Dothideomycetes</taxon>
        <taxon>Dothideomycetidae</taxon>
        <taxon>Mycosphaerellales</taxon>
        <taxon>Teratosphaeriaceae</taxon>
        <taxon>Salinomyces</taxon>
    </lineage>
</organism>
<evidence type="ECO:0000256" key="3">
    <source>
        <dbReference type="ARBA" id="ARBA00022448"/>
    </source>
</evidence>
<evidence type="ECO:0000256" key="2">
    <source>
        <dbReference type="ARBA" id="ARBA00005699"/>
    </source>
</evidence>
<dbReference type="Pfam" id="PF04718">
    <property type="entry name" value="ATP-synt_G"/>
    <property type="match status" value="1"/>
</dbReference>
<evidence type="ECO:0000256" key="6">
    <source>
        <dbReference type="ARBA" id="ARBA00023065"/>
    </source>
</evidence>
<reference evidence="11 12" key="1">
    <citation type="submission" date="2017-03" db="EMBL/GenBank/DDBJ databases">
        <title>Genomes of endolithic fungi from Antarctica.</title>
        <authorList>
            <person name="Coleine C."/>
            <person name="Masonjones S."/>
            <person name="Stajich J.E."/>
        </authorList>
    </citation>
    <scope>NUCLEOTIDE SEQUENCE [LARGE SCALE GENOMIC DNA]</scope>
    <source>
        <strain evidence="11 12">CCFEE 6315</strain>
    </source>
</reference>
<evidence type="ECO:0000256" key="8">
    <source>
        <dbReference type="ARBA" id="ARBA00023136"/>
    </source>
</evidence>
<comment type="similarity">
    <text evidence="2">Belongs to the ATPase g subunit family.</text>
</comment>
<keyword evidence="5" id="KW-0375">Hydrogen ion transport</keyword>
<dbReference type="EMBL" id="NAJL01000003">
    <property type="protein sequence ID" value="TKA33255.1"/>
    <property type="molecule type" value="Genomic_DNA"/>
</dbReference>
<evidence type="ECO:0000256" key="10">
    <source>
        <dbReference type="SAM" id="MobiDB-lite"/>
    </source>
</evidence>
<keyword evidence="4" id="KW-0138">CF(0)</keyword>
<keyword evidence="12" id="KW-1185">Reference proteome</keyword>
<feature type="region of interest" description="Disordered" evidence="10">
    <location>
        <begin position="20"/>
        <end position="64"/>
    </location>
</feature>
<evidence type="ECO:0000256" key="7">
    <source>
        <dbReference type="ARBA" id="ARBA00023128"/>
    </source>
</evidence>
<gene>
    <name evidence="11" type="ORF">B0A50_00808</name>
</gene>
<evidence type="ECO:0000313" key="12">
    <source>
        <dbReference type="Proteomes" id="UP000308549"/>
    </source>
</evidence>
<keyword evidence="9" id="KW-0066">ATP synthesis</keyword>
<evidence type="ECO:0000256" key="5">
    <source>
        <dbReference type="ARBA" id="ARBA00022781"/>
    </source>
</evidence>
<proteinExistence type="inferred from homology"/>
<evidence type="ECO:0000256" key="4">
    <source>
        <dbReference type="ARBA" id="ARBA00022547"/>
    </source>
</evidence>
<evidence type="ECO:0000256" key="1">
    <source>
        <dbReference type="ARBA" id="ARBA00004325"/>
    </source>
</evidence>
<feature type="compositionally biased region" description="Low complexity" evidence="10">
    <location>
        <begin position="46"/>
        <end position="64"/>
    </location>
</feature>
<dbReference type="GO" id="GO:0015078">
    <property type="term" value="F:proton transmembrane transporter activity"/>
    <property type="evidence" value="ECO:0007669"/>
    <property type="project" value="InterPro"/>
</dbReference>
<accession>A0A4U0UFP4</accession>
<dbReference type="Proteomes" id="UP000308549">
    <property type="component" value="Unassembled WGS sequence"/>
</dbReference>
<dbReference type="GO" id="GO:0031966">
    <property type="term" value="C:mitochondrial membrane"/>
    <property type="evidence" value="ECO:0007669"/>
    <property type="project" value="UniProtKB-SubCell"/>
</dbReference>
<comment type="caution">
    <text evidence="11">The sequence shown here is derived from an EMBL/GenBank/DDBJ whole genome shotgun (WGS) entry which is preliminary data.</text>
</comment>
<dbReference type="InterPro" id="IPR006808">
    <property type="entry name" value="ATP_synth_F0_gsu_mt"/>
</dbReference>
<keyword evidence="3" id="KW-0813">Transport</keyword>
<keyword evidence="7" id="KW-0496">Mitochondrion</keyword>